<evidence type="ECO:0000256" key="1">
    <source>
        <dbReference type="SAM" id="Phobius"/>
    </source>
</evidence>
<organism evidence="2 3">
    <name type="scientific">Homarus americanus</name>
    <name type="common">American lobster</name>
    <dbReference type="NCBI Taxonomy" id="6706"/>
    <lineage>
        <taxon>Eukaryota</taxon>
        <taxon>Metazoa</taxon>
        <taxon>Ecdysozoa</taxon>
        <taxon>Arthropoda</taxon>
        <taxon>Crustacea</taxon>
        <taxon>Multicrustacea</taxon>
        <taxon>Malacostraca</taxon>
        <taxon>Eumalacostraca</taxon>
        <taxon>Eucarida</taxon>
        <taxon>Decapoda</taxon>
        <taxon>Pleocyemata</taxon>
        <taxon>Astacidea</taxon>
        <taxon>Nephropoidea</taxon>
        <taxon>Nephropidae</taxon>
        <taxon>Homarus</taxon>
    </lineage>
</organism>
<evidence type="ECO:0000313" key="3">
    <source>
        <dbReference type="Proteomes" id="UP000747542"/>
    </source>
</evidence>
<dbReference type="EMBL" id="JAHLQT010019984">
    <property type="protein sequence ID" value="KAG7168589.1"/>
    <property type="molecule type" value="Genomic_DNA"/>
</dbReference>
<comment type="caution">
    <text evidence="2">The sequence shown here is derived from an EMBL/GenBank/DDBJ whole genome shotgun (WGS) entry which is preliminary data.</text>
</comment>
<feature type="transmembrane region" description="Helical" evidence="1">
    <location>
        <begin position="29"/>
        <end position="58"/>
    </location>
</feature>
<dbReference type="AlphaFoldDB" id="A0A8J5MZ22"/>
<name>A0A8J5MZ22_HOMAM</name>
<keyword evidence="1" id="KW-0472">Membrane</keyword>
<protein>
    <submittedName>
        <fullName evidence="2">Uncharacterized protein</fullName>
    </submittedName>
</protein>
<keyword evidence="3" id="KW-1185">Reference proteome</keyword>
<keyword evidence="1" id="KW-0812">Transmembrane</keyword>
<keyword evidence="1" id="KW-1133">Transmembrane helix</keyword>
<gene>
    <name evidence="2" type="ORF">Hamer_G021496</name>
</gene>
<feature type="transmembrane region" description="Helical" evidence="1">
    <location>
        <begin position="106"/>
        <end position="128"/>
    </location>
</feature>
<feature type="transmembrane region" description="Helical" evidence="1">
    <location>
        <begin position="64"/>
        <end position="86"/>
    </location>
</feature>
<reference evidence="2" key="1">
    <citation type="journal article" date="2021" name="Sci. Adv.">
        <title>The American lobster genome reveals insights on longevity, neural, and immune adaptations.</title>
        <authorList>
            <person name="Polinski J.M."/>
            <person name="Zimin A.V."/>
            <person name="Clark K.F."/>
            <person name="Kohn A.B."/>
            <person name="Sadowski N."/>
            <person name="Timp W."/>
            <person name="Ptitsyn A."/>
            <person name="Khanna P."/>
            <person name="Romanova D.Y."/>
            <person name="Williams P."/>
            <person name="Greenwood S.J."/>
            <person name="Moroz L.L."/>
            <person name="Walt D.R."/>
            <person name="Bodnar A.G."/>
        </authorList>
    </citation>
    <scope>NUCLEOTIDE SEQUENCE</scope>
    <source>
        <strain evidence="2">GMGI-L3</strain>
    </source>
</reference>
<sequence length="183" mass="19871">MIFTLGTMCNLVAVWCVMTSNKISLSVKIILTSIFITSLGKCLVIMPLCVEMVLALLWGDPGRVIKALYAGLGLPIFFVLDMELLYNAMLACISRGKAKLVTSETLTWAAVIVVDVFFSIVLTNVVQVTTSVVWPLAGSQINSSIYEVVAQAACAMIAIFVSNLLLTLPFAVFCKEYVSLIPH</sequence>
<accession>A0A8J5MZ22</accession>
<dbReference type="Proteomes" id="UP000747542">
    <property type="component" value="Unassembled WGS sequence"/>
</dbReference>
<evidence type="ECO:0000313" key="2">
    <source>
        <dbReference type="EMBL" id="KAG7168589.1"/>
    </source>
</evidence>
<proteinExistence type="predicted"/>
<feature type="transmembrane region" description="Helical" evidence="1">
    <location>
        <begin position="148"/>
        <end position="173"/>
    </location>
</feature>